<dbReference type="Proteomes" id="UP001596109">
    <property type="component" value="Unassembled WGS sequence"/>
</dbReference>
<accession>A0ABW0TQY1</accession>
<feature type="domain" description="DUF5348" evidence="1">
    <location>
        <begin position="76"/>
        <end position="139"/>
    </location>
</feature>
<evidence type="ECO:0000259" key="1">
    <source>
        <dbReference type="Pfam" id="PF17295"/>
    </source>
</evidence>
<evidence type="ECO:0000313" key="2">
    <source>
        <dbReference type="EMBL" id="MFC5591702.1"/>
    </source>
</evidence>
<keyword evidence="3" id="KW-1185">Reference proteome</keyword>
<dbReference type="Gene3D" id="2.40.10.390">
    <property type="match status" value="1"/>
</dbReference>
<comment type="caution">
    <text evidence="2">The sequence shown here is derived from an EMBL/GenBank/DDBJ whole genome shotgun (WGS) entry which is preliminary data.</text>
</comment>
<protein>
    <submittedName>
        <fullName evidence="2">DUF5348 domain-containing protein</fullName>
    </submittedName>
</protein>
<reference evidence="3" key="1">
    <citation type="journal article" date="2019" name="Int. J. Syst. Evol. Microbiol.">
        <title>The Global Catalogue of Microorganisms (GCM) 10K type strain sequencing project: providing services to taxonomists for standard genome sequencing and annotation.</title>
        <authorList>
            <consortium name="The Broad Institute Genomics Platform"/>
            <consortium name="The Broad Institute Genome Sequencing Center for Infectious Disease"/>
            <person name="Wu L."/>
            <person name="Ma J."/>
        </authorList>
    </citation>
    <scope>NUCLEOTIDE SEQUENCE [LARGE SCALE GENOMIC DNA]</scope>
    <source>
        <strain evidence="3">CGMCC 4.1434</strain>
    </source>
</reference>
<organism evidence="2 3">
    <name type="scientific">Sporosarcina soli</name>
    <dbReference type="NCBI Taxonomy" id="334736"/>
    <lineage>
        <taxon>Bacteria</taxon>
        <taxon>Bacillati</taxon>
        <taxon>Bacillota</taxon>
        <taxon>Bacilli</taxon>
        <taxon>Bacillales</taxon>
        <taxon>Caryophanaceae</taxon>
        <taxon>Sporosarcina</taxon>
    </lineage>
</organism>
<dbReference type="Pfam" id="PF17295">
    <property type="entry name" value="DUF5348"/>
    <property type="match status" value="1"/>
</dbReference>
<sequence length="144" mass="16799">MKILEDTINSYLDAEYKIKRLLSDAQKLMENINVYILTADEIQKYHTLFQAMKGLEDAYSSIVDLSRKVLMEGYLQKNERDRYELCGQELTSGSSVDVWREDPDMKDGGYYVSSRIEHRGGDYYCVDMPYIKLDGLKARFRTLP</sequence>
<gene>
    <name evidence="2" type="ORF">ACFPRA_22710</name>
</gene>
<dbReference type="RefSeq" id="WP_381439823.1">
    <property type="nucleotide sequence ID" value="NZ_JBHSNO010000016.1"/>
</dbReference>
<proteinExistence type="predicted"/>
<dbReference type="InterPro" id="IPR035255">
    <property type="entry name" value="DUF5348"/>
</dbReference>
<dbReference type="EMBL" id="JBHSNO010000016">
    <property type="protein sequence ID" value="MFC5591702.1"/>
    <property type="molecule type" value="Genomic_DNA"/>
</dbReference>
<evidence type="ECO:0000313" key="3">
    <source>
        <dbReference type="Proteomes" id="UP001596109"/>
    </source>
</evidence>
<name>A0ABW0TQY1_9BACL</name>